<dbReference type="HOGENOM" id="CLU_1631958_0_0_0"/>
<dbReference type="InterPro" id="IPR005180">
    <property type="entry name" value="DUF302"/>
</dbReference>
<name>O67670_AQUAE</name>
<dbReference type="InParanoid" id="O67670"/>
<sequence length="162" mass="18660">MRALIAFLIGAVIALSIFYFIRYYFGNPFRILFYTVEVQNKSFDDVVKTLEEKLNQNGLKVVRVLPLSKALEGRGVKDFPKYSIILACDVPGKENILPKYPALTNLIPCSVAVYETKEVLRITTMKEMVFLAEYAKQLKDEEANLIINTYRNLRKTLDEVRK</sequence>
<dbReference type="SUPFAM" id="SSF103247">
    <property type="entry name" value="TT1751-like"/>
    <property type="match status" value="1"/>
</dbReference>
<dbReference type="PANTHER" id="PTHR38342">
    <property type="entry name" value="SLR5037 PROTEIN"/>
    <property type="match status" value="1"/>
</dbReference>
<dbReference type="EnsemblBacteria" id="AAC07641">
    <property type="protein sequence ID" value="AAC07641"/>
    <property type="gene ID" value="aq_1802"/>
</dbReference>
<evidence type="ECO:0000256" key="1">
    <source>
        <dbReference type="SAM" id="Phobius"/>
    </source>
</evidence>
<dbReference type="KEGG" id="aae:aq_1802"/>
<feature type="domain" description="DUF302" evidence="2">
    <location>
        <begin position="67"/>
        <end position="125"/>
    </location>
</feature>
<dbReference type="InterPro" id="IPR016796">
    <property type="entry name" value="UCP021774"/>
</dbReference>
<keyword evidence="1" id="KW-1133">Transmembrane helix</keyword>
<dbReference type="Proteomes" id="UP000000798">
    <property type="component" value="Chromosome"/>
</dbReference>
<evidence type="ECO:0000313" key="4">
    <source>
        <dbReference type="Proteomes" id="UP000000798"/>
    </source>
</evidence>
<keyword evidence="4" id="KW-1185">Reference proteome</keyword>
<dbReference type="OrthoDB" id="14730at2"/>
<dbReference type="PANTHER" id="PTHR38342:SF1">
    <property type="entry name" value="SLR5037 PROTEIN"/>
    <property type="match status" value="1"/>
</dbReference>
<dbReference type="STRING" id="224324.aq_1802"/>
<dbReference type="Pfam" id="PF03625">
    <property type="entry name" value="DUF302"/>
    <property type="match status" value="1"/>
</dbReference>
<dbReference type="eggNOG" id="COG3439">
    <property type="taxonomic scope" value="Bacteria"/>
</dbReference>
<dbReference type="RefSeq" id="WP_010881173.1">
    <property type="nucleotide sequence ID" value="NC_000918.1"/>
</dbReference>
<reference evidence="3 4" key="1">
    <citation type="journal article" date="1998" name="Nature">
        <title>The complete genome of the hyperthermophilic bacterium Aquifex aeolicus.</title>
        <authorList>
            <person name="Deckert G."/>
            <person name="Warren P.V."/>
            <person name="Gaasterland T."/>
            <person name="Young W.G."/>
            <person name="Lenox A.L."/>
            <person name="Graham D.E."/>
            <person name="Overbeek R."/>
            <person name="Snead M.A."/>
            <person name="Keller M."/>
            <person name="Aujay M."/>
            <person name="Huber R."/>
            <person name="Feldman R.A."/>
            <person name="Short J.M."/>
            <person name="Olson G.J."/>
            <person name="Swanson R.V."/>
        </authorList>
    </citation>
    <scope>NUCLEOTIDE SEQUENCE [LARGE SCALE GENOMIC DNA]</scope>
    <source>
        <strain evidence="3 4">VF5</strain>
    </source>
</reference>
<keyword evidence="1" id="KW-0472">Membrane</keyword>
<keyword evidence="1" id="KW-0812">Transmembrane</keyword>
<dbReference type="PIRSF" id="PIRSF021774">
    <property type="entry name" value="UCP021774"/>
    <property type="match status" value="1"/>
</dbReference>
<proteinExistence type="predicted"/>
<dbReference type="InterPro" id="IPR035923">
    <property type="entry name" value="TT1751-like_sf"/>
</dbReference>
<protein>
    <recommendedName>
        <fullName evidence="2">DUF302 domain-containing protein</fullName>
    </recommendedName>
</protein>
<evidence type="ECO:0000313" key="3">
    <source>
        <dbReference type="EMBL" id="AAC07641.1"/>
    </source>
</evidence>
<dbReference type="Gene3D" id="3.30.310.70">
    <property type="entry name" value="TT1751-like domain"/>
    <property type="match status" value="1"/>
</dbReference>
<gene>
    <name evidence="3" type="ordered locus">aq_1802</name>
</gene>
<dbReference type="PIR" id="D70455">
    <property type="entry name" value="D70455"/>
</dbReference>
<dbReference type="AlphaFoldDB" id="O67670"/>
<accession>O67670</accession>
<feature type="transmembrane region" description="Helical" evidence="1">
    <location>
        <begin position="6"/>
        <end position="25"/>
    </location>
</feature>
<dbReference type="EMBL" id="AE000657">
    <property type="protein sequence ID" value="AAC07641.1"/>
    <property type="molecule type" value="Genomic_DNA"/>
</dbReference>
<organism evidence="3 4">
    <name type="scientific">Aquifex aeolicus (strain VF5)</name>
    <dbReference type="NCBI Taxonomy" id="224324"/>
    <lineage>
        <taxon>Bacteria</taxon>
        <taxon>Pseudomonadati</taxon>
        <taxon>Aquificota</taxon>
        <taxon>Aquificia</taxon>
        <taxon>Aquificales</taxon>
        <taxon>Aquificaceae</taxon>
        <taxon>Aquifex</taxon>
    </lineage>
</organism>
<evidence type="ECO:0000259" key="2">
    <source>
        <dbReference type="Pfam" id="PF03625"/>
    </source>
</evidence>
<dbReference type="CDD" id="cd14797">
    <property type="entry name" value="DUF302"/>
    <property type="match status" value="1"/>
</dbReference>